<dbReference type="InterPro" id="IPR057275">
    <property type="entry name" value="Beta-barrel_GLAA-B_I"/>
</dbReference>
<reference evidence="10 11" key="1">
    <citation type="submission" date="2024-02" db="EMBL/GenBank/DDBJ databases">
        <title>Rhodopirellula caenicola NBRC 110016.</title>
        <authorList>
            <person name="Ichikawa N."/>
            <person name="Katano-Makiyama Y."/>
            <person name="Hidaka K."/>
        </authorList>
    </citation>
    <scope>NUCLEOTIDE SEQUENCE [LARGE SCALE GENOMIC DNA]</scope>
    <source>
        <strain evidence="10 11">NBRC 110016</strain>
    </source>
</reference>
<keyword evidence="5" id="KW-0378">Hydrolase</keyword>
<keyword evidence="11" id="KW-1185">Reference proteome</keyword>
<dbReference type="Proteomes" id="UP001416858">
    <property type="component" value="Unassembled WGS sequence"/>
</dbReference>
<evidence type="ECO:0000256" key="4">
    <source>
        <dbReference type="ARBA" id="ARBA00022737"/>
    </source>
</evidence>
<evidence type="ECO:0000259" key="8">
    <source>
        <dbReference type="Pfam" id="PF23763"/>
    </source>
</evidence>
<dbReference type="InterPro" id="IPR056441">
    <property type="entry name" value="Beta-barrel_GLAA-B_II"/>
</dbReference>
<evidence type="ECO:0000256" key="6">
    <source>
        <dbReference type="ARBA" id="ARBA00023295"/>
    </source>
</evidence>
<evidence type="ECO:0000256" key="3">
    <source>
        <dbReference type="ARBA" id="ARBA00022729"/>
    </source>
</evidence>
<sequence length="609" mass="67620">MKFRWYCWLAALIPIALMPQTQAEEINVADHGVLPGEDATYPLLRLIQSVEGESDITLVFPKGTYRFAPDNALEQFRAVSNHDNSLKRMGFPLFGFKNITIDGGGSTFLFHGRISPIVIDSSSGATLQNFSIDWDRPFHSELTVVENNKGDDTFTVEVDRDRYPYTIKHGEVLFDRDGWSDPFGSNIVFDPKTQSPIYDTKKYIVNYSKPVKVTAVGKNRIRFHANGRALPPVGSVLITYGVNPTSRLCPAIHVANSRDIHIENVTVHAAGGMALIAERTENVTLEKMVVTSTSDRLVATRADATHFVGCRGTVKLENCLFEHMLDDGINVHGAFVKIEEYLGDNRFIGAISHPQQWGLMFAAPGDKVAILSRETVLPFHQTSVEKIEVLNEERFIVTVSDVPDDLPDGPLSMENLTWYPDVVMKHNTIRQNRARGALITTKGKVLIDSNYFSSQMHGILIEGDNKKWYESGGVQDVTISNNVFDNIGFEGGPVYPLLASPLLTDEQRMGEGHFHRNIRFLNNTIRSFNGLVAQTRSVSGLTIAGNTLEFSSDYPANSEYPSIDLHYCDNAQIVDNTATGFDHALTIAQSADSTDVEIKDNIGFQAESK</sequence>
<dbReference type="InterPro" id="IPR011050">
    <property type="entry name" value="Pectin_lyase_fold/virulence"/>
</dbReference>
<dbReference type="SUPFAM" id="SSF51126">
    <property type="entry name" value="Pectin lyase-like"/>
    <property type="match status" value="1"/>
</dbReference>
<evidence type="ECO:0000259" key="9">
    <source>
        <dbReference type="Pfam" id="PF23764"/>
    </source>
</evidence>
<evidence type="ECO:0000256" key="5">
    <source>
        <dbReference type="ARBA" id="ARBA00022801"/>
    </source>
</evidence>
<protein>
    <submittedName>
        <fullName evidence="10">Alpha-1,3-galactosidase B</fullName>
    </submittedName>
</protein>
<dbReference type="Pfam" id="PF23763">
    <property type="entry name" value="Beta-barrel_GLAA-B_I"/>
    <property type="match status" value="1"/>
</dbReference>
<gene>
    <name evidence="10" type="primary">glaB</name>
    <name evidence="10" type="ORF">Rcae01_03149</name>
</gene>
<evidence type="ECO:0000313" key="10">
    <source>
        <dbReference type="EMBL" id="GAA5507692.1"/>
    </source>
</evidence>
<keyword evidence="4" id="KW-0677">Repeat</keyword>
<comment type="catalytic activity">
    <reaction evidence="2">
        <text>Hydrolysis of terminal, non-reducing branched (1-&gt;3)-alpha-D-galactosidic residues, producing free D-galactose.</text>
        <dbReference type="EC" id="3.2.1.n1"/>
    </reaction>
</comment>
<evidence type="ECO:0000256" key="7">
    <source>
        <dbReference type="SAM" id="SignalP"/>
    </source>
</evidence>
<name>A0ABP9VRB8_9BACT</name>
<dbReference type="RefSeq" id="WP_345684540.1">
    <property type="nucleotide sequence ID" value="NZ_BAABRO010000006.1"/>
</dbReference>
<feature type="chain" id="PRO_5046691752" evidence="7">
    <location>
        <begin position="24"/>
        <end position="609"/>
    </location>
</feature>
<feature type="signal peptide" evidence="7">
    <location>
        <begin position="1"/>
        <end position="23"/>
    </location>
</feature>
<evidence type="ECO:0000256" key="1">
    <source>
        <dbReference type="ARBA" id="ARBA00001255"/>
    </source>
</evidence>
<comment type="caution">
    <text evidence="10">The sequence shown here is derived from an EMBL/GenBank/DDBJ whole genome shotgun (WGS) entry which is preliminary data.</text>
</comment>
<evidence type="ECO:0000256" key="2">
    <source>
        <dbReference type="ARBA" id="ARBA00001271"/>
    </source>
</evidence>
<keyword evidence="3 7" id="KW-0732">Signal</keyword>
<proteinExistence type="predicted"/>
<dbReference type="SMART" id="SM00710">
    <property type="entry name" value="PbH1"/>
    <property type="match status" value="7"/>
</dbReference>
<dbReference type="Pfam" id="PF23764">
    <property type="entry name" value="Beta-barrel_GLAA-B_II"/>
    <property type="match status" value="1"/>
</dbReference>
<feature type="domain" description="GLAA-B beta-barrel" evidence="8">
    <location>
        <begin position="140"/>
        <end position="237"/>
    </location>
</feature>
<accession>A0ABP9VRB8</accession>
<dbReference type="EMBL" id="BAABRO010000006">
    <property type="protein sequence ID" value="GAA5507692.1"/>
    <property type="molecule type" value="Genomic_DNA"/>
</dbReference>
<keyword evidence="6" id="KW-0326">Glycosidase</keyword>
<feature type="domain" description="GLAA-B beta-barrel" evidence="9">
    <location>
        <begin position="352"/>
        <end position="406"/>
    </location>
</feature>
<dbReference type="InterPro" id="IPR012334">
    <property type="entry name" value="Pectin_lyas_fold"/>
</dbReference>
<organism evidence="10 11">
    <name type="scientific">Novipirellula caenicola</name>
    <dbReference type="NCBI Taxonomy" id="1536901"/>
    <lineage>
        <taxon>Bacteria</taxon>
        <taxon>Pseudomonadati</taxon>
        <taxon>Planctomycetota</taxon>
        <taxon>Planctomycetia</taxon>
        <taxon>Pirellulales</taxon>
        <taxon>Pirellulaceae</taxon>
        <taxon>Novipirellula</taxon>
    </lineage>
</organism>
<dbReference type="Gene3D" id="2.160.20.10">
    <property type="entry name" value="Single-stranded right-handed beta-helix, Pectin lyase-like"/>
    <property type="match status" value="2"/>
</dbReference>
<comment type="catalytic activity">
    <reaction evidence="1">
        <text>Hydrolysis of terminal, non-reducing alpha-D-galactose residues in alpha-D-galactosides, including galactose oligosaccharides, galactomannans and galactolipids.</text>
        <dbReference type="EC" id="3.2.1.22"/>
    </reaction>
</comment>
<dbReference type="InterPro" id="IPR006626">
    <property type="entry name" value="PbH1"/>
</dbReference>
<evidence type="ECO:0000313" key="11">
    <source>
        <dbReference type="Proteomes" id="UP001416858"/>
    </source>
</evidence>